<name>A0A4R0R6W6_9APHY</name>
<sequence>MENLERFLQFLNASPSLVKQVKKIDIFPINDDRARQSWMSCALLQLSAFEFGAWLCLHLRLVDMQALNPLALCAWTRQRLVRVVLDDVSFTRYSQLQAFLSTADEVYLISRPHNHKPPIALSPDHNFGTLTAPPYHALRFLVLTDSNLPTAAMLMNRSWFRSSNQLAGLDLHASAAYDSMMPHIRVVIVRALELSNRFRLLTVRLLHSICEIQVDPHGTNAVALISFETHVSLTGWMQLKLYETEFHRLVPYLTPICLTITQTVELETLSVEIGMDRNRNWNQLEIDSLHWEALDDALTSLVNDSSIRYHWHDVYSSPHTIYYEPDSVPRKYRCINDVFQTLLPKFTSNGEGLRDY</sequence>
<protein>
    <submittedName>
        <fullName evidence="1">Uncharacterized protein</fullName>
    </submittedName>
</protein>
<feature type="non-terminal residue" evidence="1">
    <location>
        <position position="356"/>
    </location>
</feature>
<gene>
    <name evidence="1" type="ORF">EIP91_009613</name>
</gene>
<keyword evidence="2" id="KW-1185">Reference proteome</keyword>
<proteinExistence type="predicted"/>
<reference evidence="1 2" key="1">
    <citation type="submission" date="2018-11" db="EMBL/GenBank/DDBJ databases">
        <title>Genome assembly of Steccherinum ochraceum LE-BIN_3174, the white-rot fungus of the Steccherinaceae family (The Residual Polyporoid clade, Polyporales, Basidiomycota).</title>
        <authorList>
            <person name="Fedorova T.V."/>
            <person name="Glazunova O.A."/>
            <person name="Landesman E.O."/>
            <person name="Moiseenko K.V."/>
            <person name="Psurtseva N.V."/>
            <person name="Savinova O.S."/>
            <person name="Shakhova N.V."/>
            <person name="Tyazhelova T.V."/>
            <person name="Vasina D.V."/>
        </authorList>
    </citation>
    <scope>NUCLEOTIDE SEQUENCE [LARGE SCALE GENOMIC DNA]</scope>
    <source>
        <strain evidence="1 2">LE-BIN_3174</strain>
    </source>
</reference>
<evidence type="ECO:0000313" key="2">
    <source>
        <dbReference type="Proteomes" id="UP000292702"/>
    </source>
</evidence>
<evidence type="ECO:0000313" key="1">
    <source>
        <dbReference type="EMBL" id="TCD60745.1"/>
    </source>
</evidence>
<dbReference type="AlphaFoldDB" id="A0A4R0R6W6"/>
<dbReference type="Proteomes" id="UP000292702">
    <property type="component" value="Unassembled WGS sequence"/>
</dbReference>
<comment type="caution">
    <text evidence="1">The sequence shown here is derived from an EMBL/GenBank/DDBJ whole genome shotgun (WGS) entry which is preliminary data.</text>
</comment>
<accession>A0A4R0R6W6</accession>
<dbReference type="EMBL" id="RWJN01000551">
    <property type="protein sequence ID" value="TCD60745.1"/>
    <property type="molecule type" value="Genomic_DNA"/>
</dbReference>
<organism evidence="1 2">
    <name type="scientific">Steccherinum ochraceum</name>
    <dbReference type="NCBI Taxonomy" id="92696"/>
    <lineage>
        <taxon>Eukaryota</taxon>
        <taxon>Fungi</taxon>
        <taxon>Dikarya</taxon>
        <taxon>Basidiomycota</taxon>
        <taxon>Agaricomycotina</taxon>
        <taxon>Agaricomycetes</taxon>
        <taxon>Polyporales</taxon>
        <taxon>Steccherinaceae</taxon>
        <taxon>Steccherinum</taxon>
    </lineage>
</organism>